<gene>
    <name evidence="1" type="ORF">ACFFJ3_19965</name>
</gene>
<sequence>MKSSVAGKWSGLLLAISILMVSGCVTRSISNAGSGQNQFYSGELRDQDVLGAMPEQGITDDDIKTALNNSRGSFRLPKNSSILLIQSGAMTPDPAMQNALKQFYSVAVFSGIPPNSGRFADTQSKDPNVDYPKLLRLMAANGGQEKILVYWGQLESGTENKATKVISWVPFVGGLLPDETQHMRIVLRIALIDVLTGRWTAFTPETFESSARSGRFSRDSVDEKQIMELKELAYKSAAKEIFERFTK</sequence>
<evidence type="ECO:0000313" key="1">
    <source>
        <dbReference type="EMBL" id="MFC0228743.1"/>
    </source>
</evidence>
<proteinExistence type="predicted"/>
<keyword evidence="2" id="KW-1185">Reference proteome</keyword>
<organism evidence="1 2">
    <name type="scientific">Serratia aquatilis</name>
    <dbReference type="NCBI Taxonomy" id="1737515"/>
    <lineage>
        <taxon>Bacteria</taxon>
        <taxon>Pseudomonadati</taxon>
        <taxon>Pseudomonadota</taxon>
        <taxon>Gammaproteobacteria</taxon>
        <taxon>Enterobacterales</taxon>
        <taxon>Yersiniaceae</taxon>
        <taxon>Serratia</taxon>
    </lineage>
</organism>
<dbReference type="InterPro" id="IPR058961">
    <property type="entry name" value="YafT"/>
</dbReference>
<dbReference type="RefSeq" id="WP_380678722.1">
    <property type="nucleotide sequence ID" value="NZ_CP173186.1"/>
</dbReference>
<dbReference type="EMBL" id="JBHLXG010000025">
    <property type="protein sequence ID" value="MFC0228743.1"/>
    <property type="molecule type" value="Genomic_DNA"/>
</dbReference>
<dbReference type="PROSITE" id="PS51257">
    <property type="entry name" value="PROKAR_LIPOPROTEIN"/>
    <property type="match status" value="1"/>
</dbReference>
<evidence type="ECO:0008006" key="3">
    <source>
        <dbReference type="Google" id="ProtNLM"/>
    </source>
</evidence>
<name>A0ABV6EIQ3_9GAMM</name>
<reference evidence="1 2" key="1">
    <citation type="submission" date="2024-09" db="EMBL/GenBank/DDBJ databases">
        <authorList>
            <person name="Sun Q."/>
            <person name="Mori K."/>
        </authorList>
    </citation>
    <scope>NUCLEOTIDE SEQUENCE [LARGE SCALE GENOMIC DNA]</scope>
    <source>
        <strain evidence="1 2">CCM 8626</strain>
    </source>
</reference>
<dbReference type="Pfam" id="PF25851">
    <property type="entry name" value="YafT"/>
    <property type="match status" value="1"/>
</dbReference>
<accession>A0ABV6EIQ3</accession>
<protein>
    <recommendedName>
        <fullName evidence="3">Aminopeptidase</fullName>
    </recommendedName>
</protein>
<evidence type="ECO:0000313" key="2">
    <source>
        <dbReference type="Proteomes" id="UP001589792"/>
    </source>
</evidence>
<comment type="caution">
    <text evidence="1">The sequence shown here is derived from an EMBL/GenBank/DDBJ whole genome shotgun (WGS) entry which is preliminary data.</text>
</comment>
<dbReference type="Proteomes" id="UP001589792">
    <property type="component" value="Unassembled WGS sequence"/>
</dbReference>